<accession>A0A399R8V8</accession>
<dbReference type="AlphaFoldDB" id="A0A399R8V8"/>
<feature type="non-terminal residue" evidence="1">
    <location>
        <position position="1"/>
    </location>
</feature>
<evidence type="ECO:0000313" key="1">
    <source>
        <dbReference type="EMBL" id="RIJ26112.1"/>
    </source>
</evidence>
<protein>
    <submittedName>
        <fullName evidence="1">Cobalt transporter</fullName>
    </submittedName>
</protein>
<dbReference type="Proteomes" id="UP000266634">
    <property type="component" value="Unassembled WGS sequence"/>
</dbReference>
<reference evidence="1 2" key="1">
    <citation type="submission" date="2018-08" db="EMBL/GenBank/DDBJ databases">
        <title>Genome Sequence of Clavibacter michiganensis Subspecies type strains, and the Atypical Peach-Colored Strains Isolated from Tomato.</title>
        <authorList>
            <person name="Osdaghi E."/>
            <person name="Portier P."/>
            <person name="Briand M."/>
            <person name="Jacques M.-A."/>
        </authorList>
    </citation>
    <scope>NUCLEOTIDE SEQUENCE [LARGE SCALE GENOMIC DNA]</scope>
    <source>
        <strain evidence="1 2">CFBP 6488</strain>
    </source>
</reference>
<gene>
    <name evidence="1" type="ORF">DZF93_11070</name>
</gene>
<comment type="caution">
    <text evidence="1">The sequence shown here is derived from an EMBL/GenBank/DDBJ whole genome shotgun (WGS) entry which is preliminary data.</text>
</comment>
<name>A0A399R8V8_9MICO</name>
<proteinExistence type="predicted"/>
<dbReference type="EMBL" id="QWEA01000453">
    <property type="protein sequence ID" value="RIJ26112.1"/>
    <property type="molecule type" value="Genomic_DNA"/>
</dbReference>
<sequence>AWRGEACTVPVGALTGERAVDDHDDRC</sequence>
<evidence type="ECO:0000313" key="2">
    <source>
        <dbReference type="Proteomes" id="UP000266634"/>
    </source>
</evidence>
<organism evidence="1 2">
    <name type="scientific">Clavibacter michiganensis subsp. insidiosus</name>
    <dbReference type="NCBI Taxonomy" id="33014"/>
    <lineage>
        <taxon>Bacteria</taxon>
        <taxon>Bacillati</taxon>
        <taxon>Actinomycetota</taxon>
        <taxon>Actinomycetes</taxon>
        <taxon>Micrococcales</taxon>
        <taxon>Microbacteriaceae</taxon>
        <taxon>Clavibacter</taxon>
    </lineage>
</organism>